<gene>
    <name evidence="4" type="ORF">SAMN05192566_2197</name>
</gene>
<proteinExistence type="inferred from homology"/>
<evidence type="ECO:0000313" key="4">
    <source>
        <dbReference type="EMBL" id="SDK71805.1"/>
    </source>
</evidence>
<dbReference type="PRINTS" id="PR00080">
    <property type="entry name" value="SDRFAMILY"/>
</dbReference>
<dbReference type="STRING" id="492660.SAMN05192566_2197"/>
<dbReference type="SUPFAM" id="SSF51735">
    <property type="entry name" value="NAD(P)-binding Rossmann-fold domains"/>
    <property type="match status" value="1"/>
</dbReference>
<dbReference type="GO" id="GO:0016491">
    <property type="term" value="F:oxidoreductase activity"/>
    <property type="evidence" value="ECO:0007669"/>
    <property type="project" value="UniProtKB-KW"/>
</dbReference>
<protein>
    <submittedName>
        <fullName evidence="4">Short-chain dehydrogenase</fullName>
    </submittedName>
</protein>
<dbReference type="Gene3D" id="3.40.50.720">
    <property type="entry name" value="NAD(P)-binding Rossmann-like Domain"/>
    <property type="match status" value="1"/>
</dbReference>
<organism evidence="4 5">
    <name type="scientific">Methylophilus rhizosphaerae</name>
    <dbReference type="NCBI Taxonomy" id="492660"/>
    <lineage>
        <taxon>Bacteria</taxon>
        <taxon>Pseudomonadati</taxon>
        <taxon>Pseudomonadota</taxon>
        <taxon>Betaproteobacteria</taxon>
        <taxon>Nitrosomonadales</taxon>
        <taxon>Methylophilaceae</taxon>
        <taxon>Methylophilus</taxon>
    </lineage>
</organism>
<comment type="similarity">
    <text evidence="1 3">Belongs to the short-chain dehydrogenases/reductases (SDR) family.</text>
</comment>
<dbReference type="NCBIfam" id="NF005437">
    <property type="entry name" value="PRK07024.1"/>
    <property type="match status" value="1"/>
</dbReference>
<keyword evidence="5" id="KW-1185">Reference proteome</keyword>
<dbReference type="RefSeq" id="WP_091472182.1">
    <property type="nucleotide sequence ID" value="NZ_FNFX01000004.1"/>
</dbReference>
<dbReference type="OrthoDB" id="9797538at2"/>
<keyword evidence="2" id="KW-0560">Oxidoreductase</keyword>
<evidence type="ECO:0000256" key="1">
    <source>
        <dbReference type="ARBA" id="ARBA00006484"/>
    </source>
</evidence>
<dbReference type="Proteomes" id="UP000198629">
    <property type="component" value="Unassembled WGS sequence"/>
</dbReference>
<dbReference type="InterPro" id="IPR002347">
    <property type="entry name" value="SDR_fam"/>
</dbReference>
<dbReference type="Pfam" id="PF00106">
    <property type="entry name" value="adh_short"/>
    <property type="match status" value="1"/>
</dbReference>
<dbReference type="InterPro" id="IPR036291">
    <property type="entry name" value="NAD(P)-bd_dom_sf"/>
</dbReference>
<evidence type="ECO:0000256" key="3">
    <source>
        <dbReference type="RuleBase" id="RU000363"/>
    </source>
</evidence>
<sequence>MQASNTSLRIVITGASSGIGQALALAYARQYGARCTLALIARNQSALATLQQQVTALNSQAYSYVADVRDAARIQAIAKDFLTQAGTPNIVIANAGVSRGTLTEYQQDIPAFQAVFDTNVMGLVHTFQPFIAAMKTAAGRGEPAQLVGIASVAGIRGLPGAGAYSASKAAAITYLESLRVEMQLYGISVTTIAPGYIRTPMTNINTYPMPFLMDVDVFASKALKAIHQHKRYTVIPWQMGIIARFMRLLPACVWDFIMKKAPHKARL</sequence>
<dbReference type="InterPro" id="IPR020904">
    <property type="entry name" value="Sc_DH/Rdtase_CS"/>
</dbReference>
<dbReference type="AlphaFoldDB" id="A0A1G9E6U5"/>
<reference evidence="5" key="1">
    <citation type="submission" date="2016-10" db="EMBL/GenBank/DDBJ databases">
        <authorList>
            <person name="Varghese N."/>
            <person name="Submissions S."/>
        </authorList>
    </citation>
    <scope>NUCLEOTIDE SEQUENCE [LARGE SCALE GENOMIC DNA]</scope>
    <source>
        <strain evidence="5">CBMB127</strain>
    </source>
</reference>
<dbReference type="EMBL" id="FNFX01000004">
    <property type="protein sequence ID" value="SDK71805.1"/>
    <property type="molecule type" value="Genomic_DNA"/>
</dbReference>
<name>A0A1G9E6U5_9PROT</name>
<dbReference type="PANTHER" id="PTHR44196:SF1">
    <property type="entry name" value="DEHYDROGENASE_REDUCTASE SDR FAMILY MEMBER 7B"/>
    <property type="match status" value="1"/>
</dbReference>
<evidence type="ECO:0000256" key="2">
    <source>
        <dbReference type="ARBA" id="ARBA00023002"/>
    </source>
</evidence>
<dbReference type="PRINTS" id="PR00081">
    <property type="entry name" value="GDHRDH"/>
</dbReference>
<dbReference type="PROSITE" id="PS00061">
    <property type="entry name" value="ADH_SHORT"/>
    <property type="match status" value="1"/>
</dbReference>
<dbReference type="PANTHER" id="PTHR44196">
    <property type="entry name" value="DEHYDROGENASE/REDUCTASE SDR FAMILY MEMBER 7B"/>
    <property type="match status" value="1"/>
</dbReference>
<evidence type="ECO:0000313" key="5">
    <source>
        <dbReference type="Proteomes" id="UP000198629"/>
    </source>
</evidence>
<accession>A0A1G9E6U5</accession>
<dbReference type="GO" id="GO:0016020">
    <property type="term" value="C:membrane"/>
    <property type="evidence" value="ECO:0007669"/>
    <property type="project" value="TreeGrafter"/>
</dbReference>